<dbReference type="AlphaFoldDB" id="A0A8H4FHC3"/>
<gene>
    <name evidence="1" type="ORF">GCG54_00003797</name>
</gene>
<dbReference type="InterPro" id="IPR027417">
    <property type="entry name" value="P-loop_NTPase"/>
</dbReference>
<dbReference type="Proteomes" id="UP000613401">
    <property type="component" value="Unassembled WGS sequence"/>
</dbReference>
<dbReference type="SUPFAM" id="SSF52540">
    <property type="entry name" value="P-loop containing nucleoside triphosphate hydrolases"/>
    <property type="match status" value="1"/>
</dbReference>
<dbReference type="PANTHER" id="PTHR35205">
    <property type="entry name" value="NB-ARC AND TPR DOMAIN PROTEIN"/>
    <property type="match status" value="1"/>
</dbReference>
<dbReference type="PANTHER" id="PTHR35205:SF1">
    <property type="entry name" value="ZU5 DOMAIN-CONTAINING PROTEIN"/>
    <property type="match status" value="1"/>
</dbReference>
<keyword evidence="2" id="KW-1185">Reference proteome</keyword>
<dbReference type="EMBL" id="WVTB01000064">
    <property type="protein sequence ID" value="KAF3802338.1"/>
    <property type="molecule type" value="Genomic_DNA"/>
</dbReference>
<sequence length="244" mass="28272">MPPEIISTFSTSSKSYLPFYSSNITPKQQRVQEQSAIYKGKNVRNIGLSVDHYRLNQFGSRLSSYDMIKSKLVKMCERLTRSPRRYYHVPSELVDTYIERVELSQELEAKLQVSHETSEVLDAVLLQGLGDTVKSQLALRYAEEHRDRFSPILWLDAKDEESMRHSFRRCALELQVELPKDHSPVFEYPAVLAVNFWLHDRIESDEEWLVIVDNANDVSWGVRKIIPKGKRGSLIITSQDNRSV</sequence>
<organism evidence="1 2">
    <name type="scientific">Colletotrichum gloeosporioides</name>
    <name type="common">Anthracnose fungus</name>
    <name type="synonym">Glomerella cingulata</name>
    <dbReference type="NCBI Taxonomy" id="474922"/>
    <lineage>
        <taxon>Eukaryota</taxon>
        <taxon>Fungi</taxon>
        <taxon>Dikarya</taxon>
        <taxon>Ascomycota</taxon>
        <taxon>Pezizomycotina</taxon>
        <taxon>Sordariomycetes</taxon>
        <taxon>Hypocreomycetidae</taxon>
        <taxon>Glomerellales</taxon>
        <taxon>Glomerellaceae</taxon>
        <taxon>Colletotrichum</taxon>
        <taxon>Colletotrichum gloeosporioides species complex</taxon>
    </lineage>
</organism>
<reference evidence="1" key="1">
    <citation type="journal article" date="2020" name="Phytopathology">
        <title>Genome sequence and comparative analysis of Colletotrichum gloeosporioides isolated from Liriodendron leaves.</title>
        <authorList>
            <person name="Fu F.F."/>
            <person name="Hao Z."/>
            <person name="Wang P."/>
            <person name="Lu Y."/>
            <person name="Xue L.J."/>
            <person name="Wei G."/>
            <person name="Tian Y."/>
            <person name="Baishi H."/>
            <person name="Xu H."/>
            <person name="Shi J."/>
            <person name="Cheng T."/>
            <person name="Wang G."/>
            <person name="Yi Y."/>
            <person name="Chen J."/>
        </authorList>
    </citation>
    <scope>NUCLEOTIDE SEQUENCE</scope>
    <source>
        <strain evidence="1">Lc1</strain>
    </source>
</reference>
<evidence type="ECO:0000313" key="2">
    <source>
        <dbReference type="Proteomes" id="UP000613401"/>
    </source>
</evidence>
<dbReference type="RefSeq" id="XP_045261497.1">
    <property type="nucleotide sequence ID" value="XM_045403865.1"/>
</dbReference>
<reference evidence="1" key="2">
    <citation type="submission" date="2020-03" db="EMBL/GenBank/DDBJ databases">
        <authorList>
            <person name="Fu F.-F."/>
            <person name="Chen J."/>
        </authorList>
    </citation>
    <scope>NUCLEOTIDE SEQUENCE</scope>
    <source>
        <strain evidence="1">Lc1</strain>
    </source>
</reference>
<dbReference type="GeneID" id="69010955"/>
<name>A0A8H4FHC3_COLGL</name>
<evidence type="ECO:0000313" key="1">
    <source>
        <dbReference type="EMBL" id="KAF3802338.1"/>
    </source>
</evidence>
<proteinExistence type="predicted"/>
<accession>A0A8H4FHC3</accession>
<evidence type="ECO:0008006" key="3">
    <source>
        <dbReference type="Google" id="ProtNLM"/>
    </source>
</evidence>
<protein>
    <recommendedName>
        <fullName evidence="3">NB-ARC domain-containing protein</fullName>
    </recommendedName>
</protein>
<dbReference type="Gene3D" id="3.40.50.300">
    <property type="entry name" value="P-loop containing nucleotide triphosphate hydrolases"/>
    <property type="match status" value="1"/>
</dbReference>
<comment type="caution">
    <text evidence="1">The sequence shown here is derived from an EMBL/GenBank/DDBJ whole genome shotgun (WGS) entry which is preliminary data.</text>
</comment>